<dbReference type="EMBL" id="BA000004">
    <property type="protein sequence ID" value="BAB04038.1"/>
    <property type="molecule type" value="Genomic_DNA"/>
</dbReference>
<evidence type="ECO:0000313" key="2">
    <source>
        <dbReference type="Proteomes" id="UP000001258"/>
    </source>
</evidence>
<protein>
    <submittedName>
        <fullName evidence="1">BH0319 protein</fullName>
    </submittedName>
</protein>
<dbReference type="AlphaFoldDB" id="Q9KFZ7"/>
<dbReference type="STRING" id="272558.gene:10726172"/>
<reference evidence="1 2" key="1">
    <citation type="journal article" date="2000" name="Nucleic Acids Res.">
        <title>Complete genome sequence of the alkaliphilic bacterium Bacillus halodurans and genomic sequence comparison with Bacillus subtilis.</title>
        <authorList>
            <person name="Takami H."/>
            <person name="Nakasone K."/>
            <person name="Takaki Y."/>
            <person name="Maeno G."/>
            <person name="Sasaki R."/>
            <person name="Masui N."/>
            <person name="Fuji F."/>
            <person name="Hirama C."/>
            <person name="Nakamura Y."/>
            <person name="Ogasawara N."/>
            <person name="Kuhara S."/>
            <person name="Horikoshi K."/>
        </authorList>
    </citation>
    <scope>NUCLEOTIDE SEQUENCE [LARGE SCALE GENOMIC DNA]</scope>
    <source>
        <strain evidence="2">ATCC BAA-125 / DSM 18197 / FERM 7344 / JCM 9153 / C-125</strain>
    </source>
</reference>
<proteinExistence type="predicted"/>
<gene>
    <name evidence="1" type="ordered locus">BH0319</name>
</gene>
<dbReference type="PIR" id="G83689">
    <property type="entry name" value="G83689"/>
</dbReference>
<sequence>MGLFGWRLINSSSPAVNDLEHHIKGHIFRPSNIGSISIGSQGFLFGYVNQKEVESIRFQTDEFEYLLKVKDYFWLIPVDETYLEFKDEQLSVILKNGEEIFYPFKEVE</sequence>
<dbReference type="HOGENOM" id="CLU_2191705_0_0_9"/>
<evidence type="ECO:0000313" key="1">
    <source>
        <dbReference type="EMBL" id="BAB04038.1"/>
    </source>
</evidence>
<accession>Q9KFZ7</accession>
<dbReference type="Proteomes" id="UP000001258">
    <property type="component" value="Chromosome"/>
</dbReference>
<keyword evidence="2" id="KW-1185">Reference proteome</keyword>
<dbReference type="KEGG" id="bha:BH0319"/>
<organism evidence="1 2">
    <name type="scientific">Halalkalibacterium halodurans (strain ATCC BAA-125 / DSM 18197 / FERM 7344 / JCM 9153 / C-125)</name>
    <name type="common">Bacillus halodurans</name>
    <dbReference type="NCBI Taxonomy" id="272558"/>
    <lineage>
        <taxon>Bacteria</taxon>
        <taxon>Bacillati</taxon>
        <taxon>Bacillota</taxon>
        <taxon>Bacilli</taxon>
        <taxon>Bacillales</taxon>
        <taxon>Bacillaceae</taxon>
        <taxon>Halalkalibacterium (ex Joshi et al. 2022)</taxon>
    </lineage>
</organism>
<name>Q9KFZ7_HALH5</name>